<comment type="cofactor">
    <cofactor evidence="1 16">
        <name>Mn(2+)</name>
        <dbReference type="ChEBI" id="CHEBI:29035"/>
    </cofactor>
</comment>
<dbReference type="PANTHER" id="PTHR19300:SF30">
    <property type="entry name" value="BETA-1,4-GALACTOSYLTRANSFERASE 7"/>
    <property type="match status" value="1"/>
</dbReference>
<comment type="function">
    <text evidence="16">Catalyzes the transfer of galactose onto proteins or lipids.</text>
</comment>
<keyword evidence="13 16" id="KW-0325">Glycoprotein</keyword>
<reference evidence="21" key="1">
    <citation type="submission" date="2020-01" db="EMBL/GenBank/DDBJ databases">
        <title>Draft genome sequence of the Termite Coptotermes fromosanus.</title>
        <authorList>
            <person name="Itakura S."/>
            <person name="Yosikawa Y."/>
            <person name="Umezawa K."/>
        </authorList>
    </citation>
    <scope>NUCLEOTIDE SEQUENCE [LARGE SCALE GENOMIC DNA]</scope>
</reference>
<dbReference type="InterPro" id="IPR027995">
    <property type="entry name" value="Galactosyl_T_N"/>
</dbReference>
<feature type="region of interest" description="Disordered" evidence="17">
    <location>
        <begin position="292"/>
        <end position="313"/>
    </location>
</feature>
<feature type="non-terminal residue" evidence="20">
    <location>
        <position position="1"/>
    </location>
</feature>
<evidence type="ECO:0000256" key="11">
    <source>
        <dbReference type="ARBA" id="ARBA00023034"/>
    </source>
</evidence>
<dbReference type="GO" id="GO:0030166">
    <property type="term" value="P:proteoglycan biosynthetic process"/>
    <property type="evidence" value="ECO:0007669"/>
    <property type="project" value="TreeGrafter"/>
</dbReference>
<dbReference type="GO" id="GO:0005975">
    <property type="term" value="P:carbohydrate metabolic process"/>
    <property type="evidence" value="ECO:0007669"/>
    <property type="project" value="InterPro"/>
</dbReference>
<dbReference type="Proteomes" id="UP000502823">
    <property type="component" value="Unassembled WGS sequence"/>
</dbReference>
<feature type="domain" description="Galactosyltransferase C-terminal" evidence="18">
    <location>
        <begin position="141"/>
        <end position="217"/>
    </location>
</feature>
<feature type="domain" description="Galactosyltransferase N-terminal" evidence="19">
    <location>
        <begin position="50"/>
        <end position="134"/>
    </location>
</feature>
<evidence type="ECO:0000256" key="12">
    <source>
        <dbReference type="ARBA" id="ARBA00023136"/>
    </source>
</evidence>
<sequence>TKLLPEYTVMENMESEIVCYDCRCPNKSPAKIIERHVKSIIYDAHSRIPSAHKLAVLVPYRDRFEELLAFAPYLHNFLNKQEVSHRIYILNQVDHYRFNRASLINVGFRIARNECDYIAMHDVDLLPLNSQLRYMYPETGPYHIASPDLHPRYHYATFVGGILLIKREHFELVNGMSNKYWGWGLEDDEFYVRLKEAGLNVSRPVNITTGTENTFKHTHDRTYRKRDMTKCFNQRDVTRRRDRQTGLADVSYKLTGVHEVEIDGAPITVINIVLSCDRRLTPWCDCSDTGGKKRSNETNVLKPHGSSKTGFKQ</sequence>
<keyword evidence="11" id="KW-0333">Golgi apparatus</keyword>
<dbReference type="CDD" id="cd00899">
    <property type="entry name" value="b4GalT"/>
    <property type="match status" value="1"/>
</dbReference>
<evidence type="ECO:0000256" key="6">
    <source>
        <dbReference type="ARBA" id="ARBA00022679"/>
    </source>
</evidence>
<dbReference type="FunCoup" id="A0A6L2PQH2">
    <property type="interactions" value="1167"/>
</dbReference>
<keyword evidence="10" id="KW-1133">Transmembrane helix</keyword>
<evidence type="ECO:0000313" key="20">
    <source>
        <dbReference type="EMBL" id="GFG34514.1"/>
    </source>
</evidence>
<dbReference type="InParanoid" id="A0A6L2PQH2"/>
<evidence type="ECO:0000259" key="19">
    <source>
        <dbReference type="Pfam" id="PF13733"/>
    </source>
</evidence>
<evidence type="ECO:0000256" key="7">
    <source>
        <dbReference type="ARBA" id="ARBA00022692"/>
    </source>
</evidence>
<dbReference type="Pfam" id="PF02709">
    <property type="entry name" value="Glyco_transf_7C"/>
    <property type="match status" value="1"/>
</dbReference>
<dbReference type="Gene3D" id="3.90.550.10">
    <property type="entry name" value="Spore Coat Polysaccharide Biosynthesis Protein SpsA, Chain A"/>
    <property type="match status" value="1"/>
</dbReference>
<evidence type="ECO:0000256" key="8">
    <source>
        <dbReference type="ARBA" id="ARBA00022723"/>
    </source>
</evidence>
<dbReference type="PRINTS" id="PR02050">
    <property type="entry name" value="B14GALTRFASE"/>
</dbReference>
<keyword evidence="12" id="KW-0472">Membrane</keyword>
<evidence type="ECO:0000256" key="16">
    <source>
        <dbReference type="RuleBase" id="RU368121"/>
    </source>
</evidence>
<comment type="catalytic activity">
    <reaction evidence="15">
        <text>3-O-(beta-D-xylosyl)-L-seryl-[protein] + UDP-alpha-D-galactose = 3-O-(beta-D-galactosyl-(1-&gt;4)-beta-D-xylosyl)-L-seryl-[protein] + UDP + H(+)</text>
        <dbReference type="Rhea" id="RHEA:15297"/>
        <dbReference type="Rhea" id="RHEA-COMP:12567"/>
        <dbReference type="Rhea" id="RHEA-COMP:12570"/>
        <dbReference type="ChEBI" id="CHEBI:15378"/>
        <dbReference type="ChEBI" id="CHEBI:58223"/>
        <dbReference type="ChEBI" id="CHEBI:66914"/>
        <dbReference type="ChEBI" id="CHEBI:132085"/>
        <dbReference type="ChEBI" id="CHEBI:132088"/>
        <dbReference type="EC" id="2.4.1.133"/>
    </reaction>
</comment>
<keyword evidence="21" id="KW-1185">Reference proteome</keyword>
<dbReference type="AlphaFoldDB" id="A0A6L2PQH2"/>
<keyword evidence="8 16" id="KW-0479">Metal-binding</keyword>
<dbReference type="GO" id="GO:0046872">
    <property type="term" value="F:metal ion binding"/>
    <property type="evidence" value="ECO:0007669"/>
    <property type="project" value="UniProtKB-UniRule"/>
</dbReference>
<comment type="similarity">
    <text evidence="4 16">Belongs to the glycosyltransferase 7 family.</text>
</comment>
<name>A0A6L2PQH2_COPFO</name>
<dbReference type="PANTHER" id="PTHR19300">
    <property type="entry name" value="BETA-1,4-GALACTOSYLTRANSFERASE"/>
    <property type="match status" value="1"/>
</dbReference>
<evidence type="ECO:0000256" key="15">
    <source>
        <dbReference type="ARBA" id="ARBA00051458"/>
    </source>
</evidence>
<keyword evidence="7" id="KW-0812">Transmembrane</keyword>
<keyword evidence="6 16" id="KW-0808">Transferase</keyword>
<dbReference type="UniPathway" id="UPA00378"/>
<dbReference type="SUPFAM" id="SSF53448">
    <property type="entry name" value="Nucleotide-diphospho-sugar transferases"/>
    <property type="match status" value="1"/>
</dbReference>
<evidence type="ECO:0000256" key="9">
    <source>
        <dbReference type="ARBA" id="ARBA00022968"/>
    </source>
</evidence>
<evidence type="ECO:0000259" key="18">
    <source>
        <dbReference type="Pfam" id="PF02709"/>
    </source>
</evidence>
<protein>
    <recommendedName>
        <fullName evidence="16">Beta-1,4-N-acetylgalactosaminyltransferase</fullName>
        <ecNumber evidence="16">2.4.1.-</ecNumber>
    </recommendedName>
    <alternativeName>
        <fullName evidence="16">Beta-4-GalNAcT</fullName>
    </alternativeName>
</protein>
<dbReference type="EMBL" id="BLKM01011808">
    <property type="protein sequence ID" value="GFG34514.1"/>
    <property type="molecule type" value="Genomic_DNA"/>
</dbReference>
<accession>A0A6L2PQH2</accession>
<dbReference type="InterPro" id="IPR027791">
    <property type="entry name" value="Galactosyl_T_C"/>
</dbReference>
<comment type="caution">
    <text evidence="20">The sequence shown here is derived from an EMBL/GenBank/DDBJ whole genome shotgun (WGS) entry which is preliminary data.</text>
</comment>
<dbReference type="OrthoDB" id="6020664at2759"/>
<keyword evidence="9 16" id="KW-0735">Signal-anchor</keyword>
<comment type="subcellular location">
    <subcellularLocation>
        <location evidence="2">Golgi apparatus membrane</location>
        <topology evidence="2">Single-pass type II membrane protein</topology>
    </subcellularLocation>
    <subcellularLocation>
        <location evidence="16">Membrane</location>
        <topology evidence="16">Single-pass type II membrane protein</topology>
    </subcellularLocation>
</comment>
<dbReference type="Pfam" id="PF13733">
    <property type="entry name" value="Glyco_transf_7N"/>
    <property type="match status" value="1"/>
</dbReference>
<evidence type="ECO:0000256" key="17">
    <source>
        <dbReference type="SAM" id="MobiDB-lite"/>
    </source>
</evidence>
<dbReference type="GO" id="GO:0000139">
    <property type="term" value="C:Golgi membrane"/>
    <property type="evidence" value="ECO:0007669"/>
    <property type="project" value="UniProtKB-SubCell"/>
</dbReference>
<evidence type="ECO:0000256" key="4">
    <source>
        <dbReference type="ARBA" id="ARBA00005735"/>
    </source>
</evidence>
<gene>
    <name evidence="20" type="ORF">Cfor_06442</name>
</gene>
<keyword evidence="14 16" id="KW-0464">Manganese</keyword>
<comment type="pathway">
    <text evidence="3 16">Protein modification; protein glycosylation.</text>
</comment>
<dbReference type="InterPro" id="IPR029044">
    <property type="entry name" value="Nucleotide-diphossugar_trans"/>
</dbReference>
<evidence type="ECO:0000313" key="21">
    <source>
        <dbReference type="Proteomes" id="UP000502823"/>
    </source>
</evidence>
<evidence type="ECO:0000256" key="3">
    <source>
        <dbReference type="ARBA" id="ARBA00004922"/>
    </source>
</evidence>
<dbReference type="FunFam" id="3.90.550.10:FF:000062">
    <property type="entry name" value="beta-1,4-galactosyltransferase 7 isoform X1"/>
    <property type="match status" value="1"/>
</dbReference>
<keyword evidence="5 16" id="KW-0328">Glycosyltransferase</keyword>
<evidence type="ECO:0000256" key="10">
    <source>
        <dbReference type="ARBA" id="ARBA00022989"/>
    </source>
</evidence>
<evidence type="ECO:0000256" key="1">
    <source>
        <dbReference type="ARBA" id="ARBA00001936"/>
    </source>
</evidence>
<dbReference type="EC" id="2.4.1.-" evidence="16"/>
<evidence type="ECO:0000256" key="2">
    <source>
        <dbReference type="ARBA" id="ARBA00004323"/>
    </source>
</evidence>
<evidence type="ECO:0000256" key="5">
    <source>
        <dbReference type="ARBA" id="ARBA00022676"/>
    </source>
</evidence>
<dbReference type="GO" id="GO:0046525">
    <property type="term" value="F:xylosylprotein 4-beta-galactosyltransferase activity"/>
    <property type="evidence" value="ECO:0007669"/>
    <property type="project" value="UniProtKB-EC"/>
</dbReference>
<evidence type="ECO:0000256" key="13">
    <source>
        <dbReference type="ARBA" id="ARBA00023180"/>
    </source>
</evidence>
<organism evidence="20 21">
    <name type="scientific">Coptotermes formosanus</name>
    <name type="common">Formosan subterranean termite</name>
    <dbReference type="NCBI Taxonomy" id="36987"/>
    <lineage>
        <taxon>Eukaryota</taxon>
        <taxon>Metazoa</taxon>
        <taxon>Ecdysozoa</taxon>
        <taxon>Arthropoda</taxon>
        <taxon>Hexapoda</taxon>
        <taxon>Insecta</taxon>
        <taxon>Pterygota</taxon>
        <taxon>Neoptera</taxon>
        <taxon>Polyneoptera</taxon>
        <taxon>Dictyoptera</taxon>
        <taxon>Blattodea</taxon>
        <taxon>Blattoidea</taxon>
        <taxon>Termitoidae</taxon>
        <taxon>Rhinotermitidae</taxon>
        <taxon>Coptotermes</taxon>
    </lineage>
</organism>
<dbReference type="InterPro" id="IPR003859">
    <property type="entry name" value="Galactosyl_T"/>
</dbReference>
<evidence type="ECO:0000256" key="14">
    <source>
        <dbReference type="ARBA" id="ARBA00023211"/>
    </source>
</evidence>
<proteinExistence type="inferred from homology"/>